<keyword evidence="3" id="KW-1185">Reference proteome</keyword>
<comment type="caution">
    <text evidence="2">The sequence shown here is derived from an EMBL/GenBank/DDBJ whole genome shotgun (WGS) entry which is preliminary data.</text>
</comment>
<name>A0ABV0KS83_9CYAN</name>
<dbReference type="InterPro" id="IPR053840">
    <property type="entry name" value="Hfq_1"/>
</dbReference>
<dbReference type="InterPro" id="IPR010920">
    <property type="entry name" value="LSM_dom_sf"/>
</dbReference>
<dbReference type="SUPFAM" id="SSF50182">
    <property type="entry name" value="Sm-like ribonucleoproteins"/>
    <property type="match status" value="1"/>
</dbReference>
<reference evidence="2 3" key="1">
    <citation type="submission" date="2022-04" db="EMBL/GenBank/DDBJ databases">
        <title>Positive selection, recombination, and allopatry shape intraspecific diversity of widespread and dominant cyanobacteria.</title>
        <authorList>
            <person name="Wei J."/>
            <person name="Shu W."/>
            <person name="Hu C."/>
        </authorList>
    </citation>
    <scope>NUCLEOTIDE SEQUENCE [LARGE SCALE GENOMIC DNA]</scope>
    <source>
        <strain evidence="2 3">AS-A4</strain>
    </source>
</reference>
<protein>
    <submittedName>
        <fullName evidence="2">RNA-binding protein hfq</fullName>
    </submittedName>
</protein>
<dbReference type="Pfam" id="PF21979">
    <property type="entry name" value="Hfq_1"/>
    <property type="match status" value="1"/>
</dbReference>
<organism evidence="2 3">
    <name type="scientific">Stenomitos frigidus AS-A4</name>
    <dbReference type="NCBI Taxonomy" id="2933935"/>
    <lineage>
        <taxon>Bacteria</taxon>
        <taxon>Bacillati</taxon>
        <taxon>Cyanobacteriota</taxon>
        <taxon>Cyanophyceae</taxon>
        <taxon>Leptolyngbyales</taxon>
        <taxon>Leptolyngbyaceae</taxon>
        <taxon>Stenomitos</taxon>
    </lineage>
</organism>
<feature type="domain" description="Hfq-related" evidence="1">
    <location>
        <begin position="10"/>
        <end position="69"/>
    </location>
</feature>
<evidence type="ECO:0000313" key="3">
    <source>
        <dbReference type="Proteomes" id="UP001476950"/>
    </source>
</evidence>
<gene>
    <name evidence="2" type="ORF">NDI38_22160</name>
</gene>
<evidence type="ECO:0000259" key="1">
    <source>
        <dbReference type="Pfam" id="PF21979"/>
    </source>
</evidence>
<dbReference type="Gene3D" id="2.30.30.100">
    <property type="match status" value="1"/>
</dbReference>
<dbReference type="EMBL" id="JAMPLM010000028">
    <property type="protein sequence ID" value="MEP1061139.1"/>
    <property type="molecule type" value="Genomic_DNA"/>
</dbReference>
<evidence type="ECO:0000313" key="2">
    <source>
        <dbReference type="EMBL" id="MEP1061139.1"/>
    </source>
</evidence>
<sequence length="72" mass="8174">MATELETGSPSVRQIQEMIREGTEVELKLVTGDLLAGKVRWQDNDCIALVDQYDQVTIVWRQAVVYLKPRVA</sequence>
<dbReference type="Proteomes" id="UP001476950">
    <property type="component" value="Unassembled WGS sequence"/>
</dbReference>
<dbReference type="RefSeq" id="WP_190448386.1">
    <property type="nucleotide sequence ID" value="NZ_JAMPLM010000028.1"/>
</dbReference>
<accession>A0ABV0KS83</accession>
<dbReference type="NCBIfam" id="NF047718">
    <property type="entry name" value="Hfq_rel_Cyano"/>
    <property type="match status" value="1"/>
</dbReference>
<proteinExistence type="predicted"/>